<evidence type="ECO:0000313" key="2">
    <source>
        <dbReference type="EMBL" id="RKU48291.1"/>
    </source>
</evidence>
<dbReference type="EMBL" id="QVQW01000005">
    <property type="protein sequence ID" value="RKU48291.1"/>
    <property type="molecule type" value="Genomic_DNA"/>
</dbReference>
<feature type="region of interest" description="Disordered" evidence="1">
    <location>
        <begin position="1"/>
        <end position="22"/>
    </location>
</feature>
<sequence length="294" mass="32773">MPRAARAARGSTSGMPPTPSADKISAEEFRTNLILYDCYVKPISDQKGAKPSEKTLSELDRYRYGDAIDQFGGDTPKKQMGLEDVKMLVSWKLKHGKFRPTLMKLVSSNDSSSVEDIIQEAVELYRKSSNISGALKILTKLRGIGPATASLLLAVLDPDRVIFFADEAYYWLCCGGKQADIKYNAKEYEDLSARAHELCKRLNVRAVDVEKVAYVMMRRKETEDINDAEKSEPSTAASKTREDLNPRATTNNTNGHQAGKRKARSDEDEKAEGDKISPPPPARRSKRIQRGQDN</sequence>
<dbReference type="STRING" id="177199.A0A420YKB4"/>
<dbReference type="Proteomes" id="UP000275385">
    <property type="component" value="Unassembled WGS sequence"/>
</dbReference>
<evidence type="ECO:0000256" key="1">
    <source>
        <dbReference type="SAM" id="MobiDB-lite"/>
    </source>
</evidence>
<reference evidence="2 3" key="1">
    <citation type="submission" date="2018-08" db="EMBL/GenBank/DDBJ databases">
        <title>Draft genome of the lignicolous fungus Coniochaeta pulveracea.</title>
        <authorList>
            <person name="Borstlap C.J."/>
            <person name="De Witt R.N."/>
            <person name="Botha A."/>
            <person name="Volschenk H."/>
        </authorList>
    </citation>
    <scope>NUCLEOTIDE SEQUENCE [LARGE SCALE GENOMIC DNA]</scope>
    <source>
        <strain evidence="2 3">CAB683</strain>
    </source>
</reference>
<feature type="compositionally biased region" description="Basic residues" evidence="1">
    <location>
        <begin position="283"/>
        <end position="294"/>
    </location>
</feature>
<protein>
    <submittedName>
        <fullName evidence="2">Uncharacterized protein</fullName>
    </submittedName>
</protein>
<name>A0A420YKB4_9PEZI</name>
<dbReference type="PANTHER" id="PTHR21521:SF0">
    <property type="entry name" value="AMUN, ISOFORM A"/>
    <property type="match status" value="1"/>
</dbReference>
<feature type="compositionally biased region" description="Basic and acidic residues" evidence="1">
    <location>
        <begin position="264"/>
        <end position="275"/>
    </location>
</feature>
<accession>A0A420YKB4</accession>
<dbReference type="AlphaFoldDB" id="A0A420YKB4"/>
<feature type="compositionally biased region" description="Polar residues" evidence="1">
    <location>
        <begin position="247"/>
        <end position="256"/>
    </location>
</feature>
<feature type="region of interest" description="Disordered" evidence="1">
    <location>
        <begin position="224"/>
        <end position="294"/>
    </location>
</feature>
<organism evidence="2 3">
    <name type="scientific">Coniochaeta pulveracea</name>
    <dbReference type="NCBI Taxonomy" id="177199"/>
    <lineage>
        <taxon>Eukaryota</taxon>
        <taxon>Fungi</taxon>
        <taxon>Dikarya</taxon>
        <taxon>Ascomycota</taxon>
        <taxon>Pezizomycotina</taxon>
        <taxon>Sordariomycetes</taxon>
        <taxon>Sordariomycetidae</taxon>
        <taxon>Coniochaetales</taxon>
        <taxon>Coniochaetaceae</taxon>
        <taxon>Coniochaeta</taxon>
    </lineage>
</organism>
<dbReference type="PANTHER" id="PTHR21521">
    <property type="entry name" value="AMUN, ISOFORM A"/>
    <property type="match status" value="1"/>
</dbReference>
<gene>
    <name evidence="2" type="ORF">DL546_007469</name>
</gene>
<evidence type="ECO:0000313" key="3">
    <source>
        <dbReference type="Proteomes" id="UP000275385"/>
    </source>
</evidence>
<comment type="caution">
    <text evidence="2">The sequence shown here is derived from an EMBL/GenBank/DDBJ whole genome shotgun (WGS) entry which is preliminary data.</text>
</comment>
<dbReference type="OrthoDB" id="8249012at2759"/>
<keyword evidence="3" id="KW-1185">Reference proteome</keyword>
<proteinExistence type="predicted"/>